<dbReference type="AlphaFoldDB" id="A0A7T8EE40"/>
<sequence>MMALAQYKQRLLDEFEQRTDNWSFGQFESRLGELRKGTSYHDAKGIIIDAAKLGKWPNTVKRYLCTNYAAFGNVSSELNSTFSPIYAAMSESEKKSWGFKN</sequence>
<name>A0A7T8EE40_9GAMM</name>
<accession>A0A7T8EE40</accession>
<gene>
    <name evidence="1" type="ORF">D7032_16445</name>
</gene>
<evidence type="ECO:0000313" key="1">
    <source>
        <dbReference type="EMBL" id="QQO84693.1"/>
    </source>
</evidence>
<organism evidence="1">
    <name type="scientific">Shewanella algae</name>
    <dbReference type="NCBI Taxonomy" id="38313"/>
    <lineage>
        <taxon>Bacteria</taxon>
        <taxon>Pseudomonadati</taxon>
        <taxon>Pseudomonadota</taxon>
        <taxon>Gammaproteobacteria</taxon>
        <taxon>Alteromonadales</taxon>
        <taxon>Shewanellaceae</taxon>
        <taxon>Shewanella</taxon>
    </lineage>
</organism>
<protein>
    <submittedName>
        <fullName evidence="1">Uncharacterized protein</fullName>
    </submittedName>
</protein>
<proteinExistence type="predicted"/>
<dbReference type="EMBL" id="CP032664">
    <property type="protein sequence ID" value="QQO84693.1"/>
    <property type="molecule type" value="Genomic_DNA"/>
</dbReference>
<reference evidence="1" key="1">
    <citation type="submission" date="2018-09" db="EMBL/GenBank/DDBJ databases">
        <title>Genome sequencing and analysis.</title>
        <authorList>
            <person name="Huang Y.-T."/>
        </authorList>
    </citation>
    <scope>NUCLEOTIDE SEQUENCE</scope>
    <source>
        <strain evidence="1">HIDE</strain>
    </source>
</reference>